<dbReference type="SMART" id="SM00448">
    <property type="entry name" value="REC"/>
    <property type="match status" value="1"/>
</dbReference>
<dbReference type="AlphaFoldDB" id="A0A8J7Q6V0"/>
<dbReference type="PROSITE" id="PS50110">
    <property type="entry name" value="RESPONSE_REGULATORY"/>
    <property type="match status" value="1"/>
</dbReference>
<accession>A0A8J7Q6V0</accession>
<evidence type="ECO:0000256" key="2">
    <source>
        <dbReference type="ARBA" id="ARBA00023125"/>
    </source>
</evidence>
<dbReference type="PANTHER" id="PTHR43214">
    <property type="entry name" value="TWO-COMPONENT RESPONSE REGULATOR"/>
    <property type="match status" value="1"/>
</dbReference>
<dbReference type="SUPFAM" id="SSF52172">
    <property type="entry name" value="CheY-like"/>
    <property type="match status" value="1"/>
</dbReference>
<gene>
    <name evidence="6" type="ORF">J3U88_05225</name>
</gene>
<dbReference type="GO" id="GO:0003677">
    <property type="term" value="F:DNA binding"/>
    <property type="evidence" value="ECO:0007669"/>
    <property type="project" value="UniProtKB-KW"/>
</dbReference>
<feature type="domain" description="Response regulatory" evidence="5">
    <location>
        <begin position="8"/>
        <end position="124"/>
    </location>
</feature>
<dbReference type="CDD" id="cd17535">
    <property type="entry name" value="REC_NarL-like"/>
    <property type="match status" value="1"/>
</dbReference>
<evidence type="ECO:0000313" key="7">
    <source>
        <dbReference type="Proteomes" id="UP000664417"/>
    </source>
</evidence>
<keyword evidence="2" id="KW-0238">DNA-binding</keyword>
<dbReference type="Gene3D" id="3.40.50.2300">
    <property type="match status" value="1"/>
</dbReference>
<dbReference type="InterPro" id="IPR039420">
    <property type="entry name" value="WalR-like"/>
</dbReference>
<evidence type="ECO:0000313" key="6">
    <source>
        <dbReference type="EMBL" id="MBO1317854.1"/>
    </source>
</evidence>
<dbReference type="Pfam" id="PF00072">
    <property type="entry name" value="Response_reg"/>
    <property type="match status" value="1"/>
</dbReference>
<keyword evidence="7" id="KW-1185">Reference proteome</keyword>
<dbReference type="PANTHER" id="PTHR43214:SF43">
    <property type="entry name" value="TWO-COMPONENT RESPONSE REGULATOR"/>
    <property type="match status" value="1"/>
</dbReference>
<dbReference type="Proteomes" id="UP000664417">
    <property type="component" value="Unassembled WGS sequence"/>
</dbReference>
<evidence type="ECO:0000259" key="4">
    <source>
        <dbReference type="PROSITE" id="PS50043"/>
    </source>
</evidence>
<dbReference type="InterPro" id="IPR001789">
    <property type="entry name" value="Sig_transdc_resp-reg_receiver"/>
</dbReference>
<dbReference type="Pfam" id="PF00196">
    <property type="entry name" value="GerE"/>
    <property type="match status" value="1"/>
</dbReference>
<evidence type="ECO:0000256" key="1">
    <source>
        <dbReference type="ARBA" id="ARBA00022553"/>
    </source>
</evidence>
<evidence type="ECO:0000256" key="3">
    <source>
        <dbReference type="PROSITE-ProRule" id="PRU00169"/>
    </source>
</evidence>
<organism evidence="6 7">
    <name type="scientific">Acanthopleuribacter pedis</name>
    <dbReference type="NCBI Taxonomy" id="442870"/>
    <lineage>
        <taxon>Bacteria</taxon>
        <taxon>Pseudomonadati</taxon>
        <taxon>Acidobacteriota</taxon>
        <taxon>Holophagae</taxon>
        <taxon>Acanthopleuribacterales</taxon>
        <taxon>Acanthopleuribacteraceae</taxon>
        <taxon>Acanthopleuribacter</taxon>
    </lineage>
</organism>
<dbReference type="GO" id="GO:0006355">
    <property type="term" value="P:regulation of DNA-templated transcription"/>
    <property type="evidence" value="ECO:0007669"/>
    <property type="project" value="InterPro"/>
</dbReference>
<comment type="caution">
    <text evidence="6">The sequence shown here is derived from an EMBL/GenBank/DDBJ whole genome shotgun (WGS) entry which is preliminary data.</text>
</comment>
<dbReference type="SMART" id="SM00421">
    <property type="entry name" value="HTH_LUXR"/>
    <property type="match status" value="1"/>
</dbReference>
<sequence length="219" mass="24261">MTTAGNIRVLLSDDHPIVRSGVRDLLSLSERIEVIGEAGNGQEALEKAVTLRPDVLLMDMEMPGLNGVEVARRLAGQGTDVRILALSAYDSIQFINGILELGAYGYLTKEEMPDRIIQAVEGVALGEKGWLSDRIRAKHDAWRETQKQSQTTAARLSKREKQVLTLIAEGLDNPSISEQLFISLGTVKNHVTNIYNKLGLRSRAEAVTWAWENNLVERN</sequence>
<dbReference type="CDD" id="cd06170">
    <property type="entry name" value="LuxR_C_like"/>
    <property type="match status" value="1"/>
</dbReference>
<dbReference type="PRINTS" id="PR00038">
    <property type="entry name" value="HTHLUXR"/>
</dbReference>
<dbReference type="InterPro" id="IPR000792">
    <property type="entry name" value="Tscrpt_reg_LuxR_C"/>
</dbReference>
<name>A0A8J7Q6V0_9BACT</name>
<evidence type="ECO:0000259" key="5">
    <source>
        <dbReference type="PROSITE" id="PS50110"/>
    </source>
</evidence>
<dbReference type="RefSeq" id="WP_207857331.1">
    <property type="nucleotide sequence ID" value="NZ_JAFREP010000004.1"/>
</dbReference>
<dbReference type="PROSITE" id="PS50043">
    <property type="entry name" value="HTH_LUXR_2"/>
    <property type="match status" value="1"/>
</dbReference>
<dbReference type="GO" id="GO:0000160">
    <property type="term" value="P:phosphorelay signal transduction system"/>
    <property type="evidence" value="ECO:0007669"/>
    <property type="project" value="InterPro"/>
</dbReference>
<feature type="domain" description="HTH luxR-type" evidence="4">
    <location>
        <begin position="149"/>
        <end position="214"/>
    </location>
</feature>
<proteinExistence type="predicted"/>
<dbReference type="InterPro" id="IPR058245">
    <property type="entry name" value="NreC/VraR/RcsB-like_REC"/>
</dbReference>
<keyword evidence="1 3" id="KW-0597">Phosphoprotein</keyword>
<feature type="modified residue" description="4-aspartylphosphate" evidence="3">
    <location>
        <position position="59"/>
    </location>
</feature>
<dbReference type="InterPro" id="IPR011006">
    <property type="entry name" value="CheY-like_superfamily"/>
</dbReference>
<protein>
    <submittedName>
        <fullName evidence="6">Response regulator transcription factor</fullName>
    </submittedName>
</protein>
<dbReference type="PROSITE" id="PS00622">
    <property type="entry name" value="HTH_LUXR_1"/>
    <property type="match status" value="1"/>
</dbReference>
<dbReference type="EMBL" id="JAFREP010000004">
    <property type="protein sequence ID" value="MBO1317854.1"/>
    <property type="molecule type" value="Genomic_DNA"/>
</dbReference>
<reference evidence="6" key="1">
    <citation type="submission" date="2021-03" db="EMBL/GenBank/DDBJ databases">
        <authorList>
            <person name="Wang G."/>
        </authorList>
    </citation>
    <scope>NUCLEOTIDE SEQUENCE</scope>
    <source>
        <strain evidence="6">KCTC 12899</strain>
    </source>
</reference>